<feature type="region of interest" description="Disordered" evidence="1">
    <location>
        <begin position="1"/>
        <end position="35"/>
    </location>
</feature>
<comment type="caution">
    <text evidence="2">The sequence shown here is derived from an EMBL/GenBank/DDBJ whole genome shotgun (WGS) entry which is preliminary data.</text>
</comment>
<accession>A0ABQ2MMF1</accession>
<organism evidence="2 3">
    <name type="scientific">Streptomyces daqingensis</name>
    <dbReference type="NCBI Taxonomy" id="1472640"/>
    <lineage>
        <taxon>Bacteria</taxon>
        <taxon>Bacillati</taxon>
        <taxon>Actinomycetota</taxon>
        <taxon>Actinomycetes</taxon>
        <taxon>Kitasatosporales</taxon>
        <taxon>Streptomycetaceae</taxon>
        <taxon>Streptomyces</taxon>
    </lineage>
</organism>
<evidence type="ECO:0000256" key="1">
    <source>
        <dbReference type="SAM" id="MobiDB-lite"/>
    </source>
</evidence>
<dbReference type="Proteomes" id="UP000631535">
    <property type="component" value="Unassembled WGS sequence"/>
</dbReference>
<protein>
    <submittedName>
        <fullName evidence="2">Uncharacterized protein</fullName>
    </submittedName>
</protein>
<dbReference type="EMBL" id="BMMP01000014">
    <property type="protein sequence ID" value="GGO54415.1"/>
    <property type="molecule type" value="Genomic_DNA"/>
</dbReference>
<gene>
    <name evidence="2" type="ORF">GCM10012287_43330</name>
</gene>
<evidence type="ECO:0000313" key="3">
    <source>
        <dbReference type="Proteomes" id="UP000631535"/>
    </source>
</evidence>
<evidence type="ECO:0000313" key="2">
    <source>
        <dbReference type="EMBL" id="GGO54415.1"/>
    </source>
</evidence>
<reference evidence="3" key="1">
    <citation type="journal article" date="2019" name="Int. J. Syst. Evol. Microbiol.">
        <title>The Global Catalogue of Microorganisms (GCM) 10K type strain sequencing project: providing services to taxonomists for standard genome sequencing and annotation.</title>
        <authorList>
            <consortium name="The Broad Institute Genomics Platform"/>
            <consortium name="The Broad Institute Genome Sequencing Center for Infectious Disease"/>
            <person name="Wu L."/>
            <person name="Ma J."/>
        </authorList>
    </citation>
    <scope>NUCLEOTIDE SEQUENCE [LARGE SCALE GENOMIC DNA]</scope>
    <source>
        <strain evidence="3">CGMCC 4.7178</strain>
    </source>
</reference>
<dbReference type="Pfam" id="PF19462">
    <property type="entry name" value="DUF5999"/>
    <property type="match status" value="1"/>
</dbReference>
<sequence>MDTVTSRSTNTTTQRKTTAKMCQHQPPCPTAESADREAAHPVAHFPEQGWSLLCNGVLLFEDTGELLPDGKIIDPHRPLVRGIATAA</sequence>
<name>A0ABQ2MMF1_9ACTN</name>
<dbReference type="InterPro" id="IPR046041">
    <property type="entry name" value="DUF5999"/>
</dbReference>
<proteinExistence type="predicted"/>
<keyword evidence="3" id="KW-1185">Reference proteome</keyword>
<feature type="compositionally biased region" description="Low complexity" evidence="1">
    <location>
        <begin position="1"/>
        <end position="16"/>
    </location>
</feature>